<name>A0AAN7ZRI4_9COLE</name>
<dbReference type="Proteomes" id="UP001329430">
    <property type="component" value="Chromosome 1"/>
</dbReference>
<evidence type="ECO:0000313" key="2">
    <source>
        <dbReference type="EMBL" id="KAK5649772.1"/>
    </source>
</evidence>
<feature type="chain" id="PRO_5042969026" evidence="1">
    <location>
        <begin position="20"/>
        <end position="146"/>
    </location>
</feature>
<evidence type="ECO:0000256" key="1">
    <source>
        <dbReference type="SAM" id="SignalP"/>
    </source>
</evidence>
<accession>A0AAN7ZRI4</accession>
<dbReference type="AlphaFoldDB" id="A0AAN7ZRI4"/>
<feature type="signal peptide" evidence="1">
    <location>
        <begin position="1"/>
        <end position="19"/>
    </location>
</feature>
<gene>
    <name evidence="2" type="ORF">RI129_000801</name>
</gene>
<dbReference type="SUPFAM" id="SSF47565">
    <property type="entry name" value="Insect pheromone/odorant-binding proteins"/>
    <property type="match status" value="1"/>
</dbReference>
<protein>
    <submittedName>
        <fullName evidence="2">Uncharacterized protein</fullName>
    </submittedName>
</protein>
<proteinExistence type="predicted"/>
<dbReference type="GO" id="GO:0005549">
    <property type="term" value="F:odorant binding"/>
    <property type="evidence" value="ECO:0007669"/>
    <property type="project" value="InterPro"/>
</dbReference>
<sequence>MRVSLTIMILLFGFSKVKCRCNMYFLYEEEQTCADSFHLNATSILDFYQTDSDKPLFAQYLNCTFVNLNFFTSDGTILFDNIIDSRNLPWFMARTCQDVVSLIKKAIKEFREAAMYCKAHPPAIVTPLSIRKCIVNNYNPAPLEEF</sequence>
<dbReference type="EMBL" id="JAVRBK010000001">
    <property type="protein sequence ID" value="KAK5649772.1"/>
    <property type="molecule type" value="Genomic_DNA"/>
</dbReference>
<reference evidence="2 3" key="1">
    <citation type="journal article" date="2024" name="Insects">
        <title>An Improved Chromosome-Level Genome Assembly of the Firefly Pyrocoelia pectoralis.</title>
        <authorList>
            <person name="Fu X."/>
            <person name="Meyer-Rochow V.B."/>
            <person name="Ballantyne L."/>
            <person name="Zhu X."/>
        </authorList>
    </citation>
    <scope>NUCLEOTIDE SEQUENCE [LARGE SCALE GENOMIC DNA]</scope>
    <source>
        <strain evidence="2">XCY_ONT2</strain>
    </source>
</reference>
<comment type="caution">
    <text evidence="2">The sequence shown here is derived from an EMBL/GenBank/DDBJ whole genome shotgun (WGS) entry which is preliminary data.</text>
</comment>
<keyword evidence="1" id="KW-0732">Signal</keyword>
<organism evidence="2 3">
    <name type="scientific">Pyrocoelia pectoralis</name>
    <dbReference type="NCBI Taxonomy" id="417401"/>
    <lineage>
        <taxon>Eukaryota</taxon>
        <taxon>Metazoa</taxon>
        <taxon>Ecdysozoa</taxon>
        <taxon>Arthropoda</taxon>
        <taxon>Hexapoda</taxon>
        <taxon>Insecta</taxon>
        <taxon>Pterygota</taxon>
        <taxon>Neoptera</taxon>
        <taxon>Endopterygota</taxon>
        <taxon>Coleoptera</taxon>
        <taxon>Polyphaga</taxon>
        <taxon>Elateriformia</taxon>
        <taxon>Elateroidea</taxon>
        <taxon>Lampyridae</taxon>
        <taxon>Lampyrinae</taxon>
        <taxon>Pyrocoelia</taxon>
    </lineage>
</organism>
<evidence type="ECO:0000313" key="3">
    <source>
        <dbReference type="Proteomes" id="UP001329430"/>
    </source>
</evidence>
<dbReference type="InterPro" id="IPR036728">
    <property type="entry name" value="PBP_GOBP_sf"/>
</dbReference>
<keyword evidence="3" id="KW-1185">Reference proteome</keyword>